<organism evidence="2 3">
    <name type="scientific">Cryphonectria parasitica (strain ATCC 38755 / EP155)</name>
    <dbReference type="NCBI Taxonomy" id="660469"/>
    <lineage>
        <taxon>Eukaryota</taxon>
        <taxon>Fungi</taxon>
        <taxon>Dikarya</taxon>
        <taxon>Ascomycota</taxon>
        <taxon>Pezizomycotina</taxon>
        <taxon>Sordariomycetes</taxon>
        <taxon>Sordariomycetidae</taxon>
        <taxon>Diaporthales</taxon>
        <taxon>Cryphonectriaceae</taxon>
        <taxon>Cryphonectria-Endothia species complex</taxon>
        <taxon>Cryphonectria</taxon>
    </lineage>
</organism>
<dbReference type="RefSeq" id="XP_040779764.1">
    <property type="nucleotide sequence ID" value="XM_040920181.1"/>
</dbReference>
<evidence type="ECO:0000256" key="1">
    <source>
        <dbReference type="SAM" id="MobiDB-lite"/>
    </source>
</evidence>
<reference evidence="2" key="1">
    <citation type="journal article" date="2020" name="Phytopathology">
        <title>Genome sequence of the chestnut blight fungus Cryphonectria parasitica EP155: A fundamental resource for an archetypical invasive plant pathogen.</title>
        <authorList>
            <person name="Crouch J.A."/>
            <person name="Dawe A."/>
            <person name="Aerts A."/>
            <person name="Barry K."/>
            <person name="Churchill A.C.L."/>
            <person name="Grimwood J."/>
            <person name="Hillman B."/>
            <person name="Milgroom M.G."/>
            <person name="Pangilinan J."/>
            <person name="Smith M."/>
            <person name="Salamov A."/>
            <person name="Schmutz J."/>
            <person name="Yadav J."/>
            <person name="Grigoriev I.V."/>
            <person name="Nuss D."/>
        </authorList>
    </citation>
    <scope>NUCLEOTIDE SEQUENCE</scope>
    <source>
        <strain evidence="2">EP155</strain>
    </source>
</reference>
<keyword evidence="3" id="KW-1185">Reference proteome</keyword>
<sequence>MVKQGWGCMHAACKLCKLDIWSSPAAGARRPWFERRRGSEDWSSSVNVPSFEWKDIGHAFVGLFTRHDHWWDREDVAFTMIKVTMTADDRPGRAKAQVKEAEEQQENKKKIGRDG</sequence>
<comment type="caution">
    <text evidence="2">The sequence shown here is derived from an EMBL/GenBank/DDBJ whole genome shotgun (WGS) entry which is preliminary data.</text>
</comment>
<dbReference type="GeneID" id="63837310"/>
<dbReference type="Proteomes" id="UP000803844">
    <property type="component" value="Unassembled WGS sequence"/>
</dbReference>
<protein>
    <submittedName>
        <fullName evidence="2">Uncharacterized protein</fullName>
    </submittedName>
</protein>
<gene>
    <name evidence="2" type="ORF">M406DRAFT_327222</name>
</gene>
<dbReference type="AlphaFoldDB" id="A0A9P4Y962"/>
<name>A0A9P4Y962_CRYP1</name>
<proteinExistence type="predicted"/>
<feature type="region of interest" description="Disordered" evidence="1">
    <location>
        <begin position="89"/>
        <end position="115"/>
    </location>
</feature>
<accession>A0A9P4Y962</accession>
<evidence type="ECO:0000313" key="3">
    <source>
        <dbReference type="Proteomes" id="UP000803844"/>
    </source>
</evidence>
<dbReference type="EMBL" id="MU032345">
    <property type="protein sequence ID" value="KAF3768803.1"/>
    <property type="molecule type" value="Genomic_DNA"/>
</dbReference>
<evidence type="ECO:0000313" key="2">
    <source>
        <dbReference type="EMBL" id="KAF3768803.1"/>
    </source>
</evidence>